<evidence type="ECO:0000259" key="10">
    <source>
        <dbReference type="Pfam" id="PF01431"/>
    </source>
</evidence>
<evidence type="ECO:0000256" key="8">
    <source>
        <dbReference type="ARBA" id="ARBA00023049"/>
    </source>
</evidence>
<dbReference type="InterPro" id="IPR042089">
    <property type="entry name" value="Peptidase_M13_dom_2"/>
</dbReference>
<dbReference type="Pfam" id="PF05649">
    <property type="entry name" value="Peptidase_M13_N"/>
    <property type="match status" value="1"/>
</dbReference>
<evidence type="ECO:0000256" key="1">
    <source>
        <dbReference type="ARBA" id="ARBA00001947"/>
    </source>
</evidence>
<feature type="non-terminal residue" evidence="12">
    <location>
        <position position="1"/>
    </location>
</feature>
<evidence type="ECO:0000256" key="5">
    <source>
        <dbReference type="ARBA" id="ARBA00022723"/>
    </source>
</evidence>
<organism evidence="12">
    <name type="scientific">Ceratitis capitata</name>
    <name type="common">Mediterranean fruit fly</name>
    <name type="synonym">Tephritis capitata</name>
    <dbReference type="NCBI Taxonomy" id="7213"/>
    <lineage>
        <taxon>Eukaryota</taxon>
        <taxon>Metazoa</taxon>
        <taxon>Ecdysozoa</taxon>
        <taxon>Arthropoda</taxon>
        <taxon>Hexapoda</taxon>
        <taxon>Insecta</taxon>
        <taxon>Pterygota</taxon>
        <taxon>Neoptera</taxon>
        <taxon>Endopterygota</taxon>
        <taxon>Diptera</taxon>
        <taxon>Brachycera</taxon>
        <taxon>Muscomorpha</taxon>
        <taxon>Tephritoidea</taxon>
        <taxon>Tephritidae</taxon>
        <taxon>Ceratitis</taxon>
        <taxon>Ceratitis</taxon>
    </lineage>
</organism>
<dbReference type="EMBL" id="GAMC01008543">
    <property type="protein sequence ID" value="JAB98012.1"/>
    <property type="molecule type" value="mRNA"/>
</dbReference>
<dbReference type="GO" id="GO:0005886">
    <property type="term" value="C:plasma membrane"/>
    <property type="evidence" value="ECO:0007669"/>
    <property type="project" value="UniProtKB-SubCell"/>
</dbReference>
<dbReference type="OrthoDB" id="7944999at2759"/>
<dbReference type="AlphaFoldDB" id="W8BGZ5"/>
<evidence type="ECO:0000313" key="12">
    <source>
        <dbReference type="EMBL" id="JAB98012.1"/>
    </source>
</evidence>
<dbReference type="GO" id="GO:0046872">
    <property type="term" value="F:metal ion binding"/>
    <property type="evidence" value="ECO:0007669"/>
    <property type="project" value="UniProtKB-KW"/>
</dbReference>
<comment type="subcellular location">
    <subcellularLocation>
        <location evidence="2">Cell membrane</location>
        <topology evidence="2">Single-pass type II membrane protein</topology>
    </subcellularLocation>
</comment>
<dbReference type="SUPFAM" id="SSF55486">
    <property type="entry name" value="Metalloproteases ('zincins'), catalytic domain"/>
    <property type="match status" value="1"/>
</dbReference>
<evidence type="ECO:0000256" key="7">
    <source>
        <dbReference type="ARBA" id="ARBA00022833"/>
    </source>
</evidence>
<evidence type="ECO:0000256" key="2">
    <source>
        <dbReference type="ARBA" id="ARBA00004401"/>
    </source>
</evidence>
<comment type="similarity">
    <text evidence="3">Belongs to the peptidase M13 family.</text>
</comment>
<feature type="chain" id="PRO_5004908284" evidence="9">
    <location>
        <begin position="47"/>
        <end position="696"/>
    </location>
</feature>
<dbReference type="Gene3D" id="3.40.390.10">
    <property type="entry name" value="Collagenase (Catalytic Domain)"/>
    <property type="match status" value="1"/>
</dbReference>
<sequence>DNFNSKFSSARGRMLMPFESKNKMYKVFKSLLTLLLLQAFKGSAHAKPTVPQYSNATLQLSRGIQMSAYMKVNANPCEDFYHWACGNWAYNHPAGTDKPKTSFIGLLEDLYVSKCAAALQDSLEENDSNSNGADKYLNHLLQTVFDSCTDTMTIKDVGFASIWDELDFRTGWPLIMDNEWFENEYDWLKLVVLAKRKFNVDVFIAFGVVRDLQYPDKSRIQFGAPVLPSDDREQYEQHIVEKLRKFFPEMSHAWSEEFASQVLQVEAQLGKALPNTTNDLTPLDRYVAELKVSYGSFVDLGRYLQLMFDRPVNEKVYETPKGYFRNLVEVIRLTPKLTLANYTLWKVLDQFDLGGSKEYCARRLIHFFPYEMEYFFKRNYEDTELFQGVQTIFHNIKYNLYDELQTSPRFSWISPKTLLNLREKLRSMRLEALQPQEHIGFFQGGIKPGEMQADRYISNIINILEWQNEKELLKLHQAAALLNVPQATPTYVQKLLPAYNAQTNTIQLPVVFLQSRFFWDPTYPAAIKYGTFSFLLAQQIVRGLSEYASDATERKVWDIPSELAFVKRSSCYAKQTHYATRELYGRNITDRERLKTALMDNGGLSIAYRLYEKWSRGKSELDIDVLPRLPATHMQQFFLSYAQLFCVDYTAHLAEFKELPEMLRVNGAVANLKEFANVFKCPDESQQKQEEQCVIF</sequence>
<keyword evidence="6" id="KW-0378">Hydrolase</keyword>
<dbReference type="Pfam" id="PF01431">
    <property type="entry name" value="Peptidase_M13"/>
    <property type="match status" value="1"/>
</dbReference>
<reference evidence="12" key="2">
    <citation type="journal article" date="2014" name="BMC Genomics">
        <title>A genomic perspective to assessing quality of mass-reared SIT flies used in Mediterranean fruit fly (Ceratitis capitata) eradication in California.</title>
        <authorList>
            <person name="Calla B."/>
            <person name="Hall B."/>
            <person name="Hou S."/>
            <person name="Geib S.M."/>
        </authorList>
    </citation>
    <scope>NUCLEOTIDE SEQUENCE</scope>
</reference>
<name>W8BGZ5_CERCA</name>
<protein>
    <submittedName>
        <fullName evidence="12">Metalloendopeptidase-PEX</fullName>
    </submittedName>
</protein>
<reference evidence="12" key="1">
    <citation type="submission" date="2013-07" db="EMBL/GenBank/DDBJ databases">
        <authorList>
            <person name="Geib S."/>
        </authorList>
    </citation>
    <scope>NUCLEOTIDE SEQUENCE</scope>
</reference>
<keyword evidence="5" id="KW-0479">Metal-binding</keyword>
<evidence type="ECO:0000256" key="9">
    <source>
        <dbReference type="SAM" id="SignalP"/>
    </source>
</evidence>
<dbReference type="PANTHER" id="PTHR11733">
    <property type="entry name" value="ZINC METALLOPROTEASE FAMILY M13 NEPRILYSIN-RELATED"/>
    <property type="match status" value="1"/>
</dbReference>
<keyword evidence="8" id="KW-0482">Metalloprotease</keyword>
<evidence type="ECO:0000256" key="4">
    <source>
        <dbReference type="ARBA" id="ARBA00022670"/>
    </source>
</evidence>
<comment type="cofactor">
    <cofactor evidence="1">
        <name>Zn(2+)</name>
        <dbReference type="ChEBI" id="CHEBI:29105"/>
    </cofactor>
</comment>
<dbReference type="PROSITE" id="PS51885">
    <property type="entry name" value="NEPRILYSIN"/>
    <property type="match status" value="1"/>
</dbReference>
<dbReference type="InterPro" id="IPR024079">
    <property type="entry name" value="MetalloPept_cat_dom_sf"/>
</dbReference>
<keyword evidence="7" id="KW-0862">Zinc</keyword>
<feature type="domain" description="Peptidase M13 N-terminal" evidence="11">
    <location>
        <begin position="76"/>
        <end position="430"/>
    </location>
</feature>
<dbReference type="Gene3D" id="1.10.1380.10">
    <property type="entry name" value="Neutral endopeptidase , domain2"/>
    <property type="match status" value="1"/>
</dbReference>
<evidence type="ECO:0000259" key="11">
    <source>
        <dbReference type="Pfam" id="PF05649"/>
    </source>
</evidence>
<evidence type="ECO:0000256" key="6">
    <source>
        <dbReference type="ARBA" id="ARBA00022801"/>
    </source>
</evidence>
<gene>
    <name evidence="12" type="primary">PHEX</name>
</gene>
<dbReference type="GO" id="GO:0004222">
    <property type="term" value="F:metalloendopeptidase activity"/>
    <property type="evidence" value="ECO:0007669"/>
    <property type="project" value="InterPro"/>
</dbReference>
<dbReference type="CDD" id="cd08662">
    <property type="entry name" value="M13"/>
    <property type="match status" value="1"/>
</dbReference>
<keyword evidence="9" id="KW-0732">Signal</keyword>
<feature type="signal peptide" evidence="9">
    <location>
        <begin position="1"/>
        <end position="46"/>
    </location>
</feature>
<dbReference type="GO" id="GO:0016485">
    <property type="term" value="P:protein processing"/>
    <property type="evidence" value="ECO:0007669"/>
    <property type="project" value="TreeGrafter"/>
</dbReference>
<dbReference type="InterPro" id="IPR008753">
    <property type="entry name" value="Peptidase_M13_N"/>
</dbReference>
<dbReference type="InterPro" id="IPR000718">
    <property type="entry name" value="Peptidase_M13"/>
</dbReference>
<dbReference type="InterPro" id="IPR018497">
    <property type="entry name" value="Peptidase_M13_C"/>
</dbReference>
<proteinExistence type="evidence at transcript level"/>
<dbReference type="PANTHER" id="PTHR11733:SF238">
    <property type="entry name" value="FI07649P-RELATED"/>
    <property type="match status" value="1"/>
</dbReference>
<accession>W8BGZ5</accession>
<keyword evidence="4" id="KW-0645">Protease</keyword>
<evidence type="ECO:0000256" key="3">
    <source>
        <dbReference type="ARBA" id="ARBA00007357"/>
    </source>
</evidence>
<feature type="domain" description="Peptidase M13 C-terminal" evidence="10">
    <location>
        <begin position="499"/>
        <end position="693"/>
    </location>
</feature>